<accession>A0ABV7JZ64</accession>
<feature type="domain" description="Transposon Tn7 transposition protein TnsD C-terminal" evidence="2">
    <location>
        <begin position="193"/>
        <end position="473"/>
    </location>
</feature>
<evidence type="ECO:0000259" key="2">
    <source>
        <dbReference type="Pfam" id="PF15978"/>
    </source>
</evidence>
<dbReference type="EMBL" id="JBHRSX010000006">
    <property type="protein sequence ID" value="MFC3200547.1"/>
    <property type="molecule type" value="Genomic_DNA"/>
</dbReference>
<dbReference type="InterPro" id="IPR032750">
    <property type="entry name" value="TnsD_C"/>
</dbReference>
<evidence type="ECO:0000313" key="4">
    <source>
        <dbReference type="Proteomes" id="UP001595477"/>
    </source>
</evidence>
<evidence type="ECO:0000313" key="3">
    <source>
        <dbReference type="EMBL" id="MFC3200547.1"/>
    </source>
</evidence>
<dbReference type="Proteomes" id="UP001595477">
    <property type="component" value="Unassembled WGS sequence"/>
</dbReference>
<protein>
    <submittedName>
        <fullName evidence="3">TnsD family Tn7-like transposition protein</fullName>
    </submittedName>
</protein>
<dbReference type="RefSeq" id="WP_164464719.1">
    <property type="nucleotide sequence ID" value="NZ_JBHRSX010000006.1"/>
</dbReference>
<reference evidence="4" key="1">
    <citation type="journal article" date="2019" name="Int. J. Syst. Evol. Microbiol.">
        <title>The Global Catalogue of Microorganisms (GCM) 10K type strain sequencing project: providing services to taxonomists for standard genome sequencing and annotation.</title>
        <authorList>
            <consortium name="The Broad Institute Genomics Platform"/>
            <consortium name="The Broad Institute Genome Sequencing Center for Infectious Disease"/>
            <person name="Wu L."/>
            <person name="Ma J."/>
        </authorList>
    </citation>
    <scope>NUCLEOTIDE SEQUENCE [LARGE SCALE GENOMIC DNA]</scope>
    <source>
        <strain evidence="4">KCTC 52449</strain>
    </source>
</reference>
<gene>
    <name evidence="3" type="ORF">ACFOEW_01790</name>
</gene>
<proteinExistence type="predicted"/>
<dbReference type="Pfam" id="PF15978">
    <property type="entry name" value="TnsD"/>
    <property type="match status" value="1"/>
</dbReference>
<name>A0ABV7JZ64_9ALTE</name>
<evidence type="ECO:0000259" key="1">
    <source>
        <dbReference type="Pfam" id="PF06527"/>
    </source>
</evidence>
<feature type="domain" description="TniQ" evidence="1">
    <location>
        <begin position="6"/>
        <end position="152"/>
    </location>
</feature>
<sequence length="479" mass="56288">MDYSGLFPDETLTSFIVRQLYFSGYPHIRIAQNYYWGSDNLQINSPFPSLIPWISDNYGIHPIELLDNHTCLNYFKPFLGQNKYEPVKQALIDGNVEFVQKWLGITSNRVNEGSCLYYCPECVNDDLEQYGVAYWHRKHQLYALVTCPVHAKELLKIQVTRREVSLPPQRHNEIFDEGELHHNHFSSFSHWALTQSDIDMFDYERLTNCYRIELFNKEFACKSLRIRQKNLREDLQGYYAAELNHAAWQTLFATNKTYPYPSQLFYNYHDCHLHPAKHLALMSYLFSTPDSFLSKYHSANEDLEKHYKSSISVRRRTSDSLKSKLILSLFRQGKSLRNIAKQVKLSVTAVKSKVVAGGGKVKSRASKIFENDRRAILRKLMMGIPAKDIANGLNLSTGAIEQVLTQHPELVEQRKHLRFRAKLVKHRKSLSLAMKKFPRYSRNQLKHKFNASYLWLFKHDKNWLYRHLPSRKQYIKLEK</sequence>
<organism evidence="3 4">
    <name type="scientific">Alteromonas oceani</name>
    <dbReference type="NCBI Taxonomy" id="2071609"/>
    <lineage>
        <taxon>Bacteria</taxon>
        <taxon>Pseudomonadati</taxon>
        <taxon>Pseudomonadota</taxon>
        <taxon>Gammaproteobacteria</taxon>
        <taxon>Alteromonadales</taxon>
        <taxon>Alteromonadaceae</taxon>
        <taxon>Alteromonas/Salinimonas group</taxon>
        <taxon>Alteromonas</taxon>
    </lineage>
</organism>
<dbReference type="InterPro" id="IPR009492">
    <property type="entry name" value="TniQ"/>
</dbReference>
<keyword evidence="4" id="KW-1185">Reference proteome</keyword>
<comment type="caution">
    <text evidence="3">The sequence shown here is derived from an EMBL/GenBank/DDBJ whole genome shotgun (WGS) entry which is preliminary data.</text>
</comment>
<dbReference type="Pfam" id="PF06527">
    <property type="entry name" value="TniQ"/>
    <property type="match status" value="1"/>
</dbReference>